<proteinExistence type="predicted"/>
<comment type="caution">
    <text evidence="1">The sequence shown here is derived from an EMBL/GenBank/DDBJ whole genome shotgun (WGS) entry which is preliminary data.</text>
</comment>
<accession>A0AAV7QAH8</accession>
<dbReference type="Proteomes" id="UP001066276">
    <property type="component" value="Chromosome 6"/>
</dbReference>
<reference evidence="1" key="1">
    <citation type="journal article" date="2022" name="bioRxiv">
        <title>Sequencing and chromosome-scale assembly of the giantPleurodeles waltlgenome.</title>
        <authorList>
            <person name="Brown T."/>
            <person name="Elewa A."/>
            <person name="Iarovenko S."/>
            <person name="Subramanian E."/>
            <person name="Araus A.J."/>
            <person name="Petzold A."/>
            <person name="Susuki M."/>
            <person name="Suzuki K.-i.T."/>
            <person name="Hayashi T."/>
            <person name="Toyoda A."/>
            <person name="Oliveira C."/>
            <person name="Osipova E."/>
            <person name="Leigh N.D."/>
            <person name="Simon A."/>
            <person name="Yun M.H."/>
        </authorList>
    </citation>
    <scope>NUCLEOTIDE SEQUENCE</scope>
    <source>
        <strain evidence="1">20211129_DDA</strain>
        <tissue evidence="1">Liver</tissue>
    </source>
</reference>
<evidence type="ECO:0000313" key="2">
    <source>
        <dbReference type="Proteomes" id="UP001066276"/>
    </source>
</evidence>
<dbReference type="EMBL" id="JANPWB010000010">
    <property type="protein sequence ID" value="KAJ1136597.1"/>
    <property type="molecule type" value="Genomic_DNA"/>
</dbReference>
<evidence type="ECO:0000313" key="1">
    <source>
        <dbReference type="EMBL" id="KAJ1136597.1"/>
    </source>
</evidence>
<name>A0AAV7QAH8_PLEWA</name>
<sequence length="113" mass="12574">MVDVVRRDQLQVDKEQMCSFYAKFVKNICKECGANERNKGKKGEAFKRTRSVQRHMKKAGIEKKEKGCSAVSLGSSKSHLKMILTMDVNANELEAMLGQAKDVKRVLGVVVAG</sequence>
<organism evidence="1 2">
    <name type="scientific">Pleurodeles waltl</name>
    <name type="common">Iberian ribbed newt</name>
    <dbReference type="NCBI Taxonomy" id="8319"/>
    <lineage>
        <taxon>Eukaryota</taxon>
        <taxon>Metazoa</taxon>
        <taxon>Chordata</taxon>
        <taxon>Craniata</taxon>
        <taxon>Vertebrata</taxon>
        <taxon>Euteleostomi</taxon>
        <taxon>Amphibia</taxon>
        <taxon>Batrachia</taxon>
        <taxon>Caudata</taxon>
        <taxon>Salamandroidea</taxon>
        <taxon>Salamandridae</taxon>
        <taxon>Pleurodelinae</taxon>
        <taxon>Pleurodeles</taxon>
    </lineage>
</organism>
<protein>
    <submittedName>
        <fullName evidence="1">Uncharacterized protein</fullName>
    </submittedName>
</protein>
<dbReference type="AlphaFoldDB" id="A0AAV7QAH8"/>
<gene>
    <name evidence="1" type="ORF">NDU88_003012</name>
</gene>
<keyword evidence="2" id="KW-1185">Reference proteome</keyword>